<dbReference type="GO" id="GO:0006508">
    <property type="term" value="P:proteolysis"/>
    <property type="evidence" value="ECO:0007669"/>
    <property type="project" value="UniProtKB-KW"/>
</dbReference>
<dbReference type="GO" id="GO:0008233">
    <property type="term" value="F:peptidase activity"/>
    <property type="evidence" value="ECO:0007669"/>
    <property type="project" value="UniProtKB-KW"/>
</dbReference>
<protein>
    <submittedName>
        <fullName evidence="9">Accessory gene regulator B family protein</fullName>
    </submittedName>
</protein>
<evidence type="ECO:0000313" key="10">
    <source>
        <dbReference type="Proteomes" id="UP000650466"/>
    </source>
</evidence>
<name>A0A926KS87_9BACL</name>
<accession>A0A926KS87</accession>
<dbReference type="Pfam" id="PF04647">
    <property type="entry name" value="AgrB"/>
    <property type="match status" value="1"/>
</dbReference>
<feature type="transmembrane region" description="Helical" evidence="8">
    <location>
        <begin position="104"/>
        <end position="122"/>
    </location>
</feature>
<evidence type="ECO:0000256" key="3">
    <source>
        <dbReference type="ARBA" id="ARBA00022670"/>
    </source>
</evidence>
<keyword evidence="1" id="KW-1003">Cell membrane</keyword>
<dbReference type="AlphaFoldDB" id="A0A926KS87"/>
<feature type="transmembrane region" description="Helical" evidence="8">
    <location>
        <begin position="79"/>
        <end position="98"/>
    </location>
</feature>
<keyword evidence="4 8" id="KW-0812">Transmembrane</keyword>
<dbReference type="Proteomes" id="UP000650466">
    <property type="component" value="Unassembled WGS sequence"/>
</dbReference>
<evidence type="ECO:0000256" key="4">
    <source>
        <dbReference type="ARBA" id="ARBA00022692"/>
    </source>
</evidence>
<comment type="caution">
    <text evidence="9">The sequence shown here is derived from an EMBL/GenBank/DDBJ whole genome shotgun (WGS) entry which is preliminary data.</text>
</comment>
<feature type="transmembrane region" description="Helical" evidence="8">
    <location>
        <begin position="134"/>
        <end position="152"/>
    </location>
</feature>
<keyword evidence="2" id="KW-0673">Quorum sensing</keyword>
<reference evidence="9" key="1">
    <citation type="submission" date="2020-09" db="EMBL/GenBank/DDBJ databases">
        <title>Draft Genome Sequence of Paenibacillus sp. WST5.</title>
        <authorList>
            <person name="Bao Z."/>
        </authorList>
    </citation>
    <scope>NUCLEOTIDE SEQUENCE</scope>
    <source>
        <strain evidence="9">WST5</strain>
    </source>
</reference>
<evidence type="ECO:0000256" key="5">
    <source>
        <dbReference type="ARBA" id="ARBA00022801"/>
    </source>
</evidence>
<evidence type="ECO:0000313" key="9">
    <source>
        <dbReference type="EMBL" id="MBD0381254.1"/>
    </source>
</evidence>
<keyword evidence="3" id="KW-0645">Protease</keyword>
<gene>
    <name evidence="9" type="ORF">ICC18_14105</name>
</gene>
<dbReference type="SMART" id="SM00793">
    <property type="entry name" value="AgrB"/>
    <property type="match status" value="1"/>
</dbReference>
<keyword evidence="7 8" id="KW-0472">Membrane</keyword>
<evidence type="ECO:0000256" key="8">
    <source>
        <dbReference type="SAM" id="Phobius"/>
    </source>
</evidence>
<keyword evidence="6 8" id="KW-1133">Transmembrane helix</keyword>
<dbReference type="RefSeq" id="WP_188175046.1">
    <property type="nucleotide sequence ID" value="NZ_JACVVD010000004.1"/>
</dbReference>
<keyword evidence="10" id="KW-1185">Reference proteome</keyword>
<dbReference type="GO" id="GO:0009372">
    <property type="term" value="P:quorum sensing"/>
    <property type="evidence" value="ECO:0007669"/>
    <property type="project" value="UniProtKB-KW"/>
</dbReference>
<dbReference type="EMBL" id="JACVVD010000004">
    <property type="protein sequence ID" value="MBD0381254.1"/>
    <property type="molecule type" value="Genomic_DNA"/>
</dbReference>
<organism evidence="9 10">
    <name type="scientific">Paenibacillus sedimenti</name>
    <dbReference type="NCBI Taxonomy" id="2770274"/>
    <lineage>
        <taxon>Bacteria</taxon>
        <taxon>Bacillati</taxon>
        <taxon>Bacillota</taxon>
        <taxon>Bacilli</taxon>
        <taxon>Bacillales</taxon>
        <taxon>Paenibacillaceae</taxon>
        <taxon>Paenibacillus</taxon>
    </lineage>
</organism>
<evidence type="ECO:0000256" key="1">
    <source>
        <dbReference type="ARBA" id="ARBA00022475"/>
    </source>
</evidence>
<evidence type="ECO:0000256" key="7">
    <source>
        <dbReference type="ARBA" id="ARBA00023136"/>
    </source>
</evidence>
<evidence type="ECO:0000256" key="2">
    <source>
        <dbReference type="ARBA" id="ARBA00022654"/>
    </source>
</evidence>
<feature type="transmembrane region" description="Helical" evidence="8">
    <location>
        <begin position="40"/>
        <end position="67"/>
    </location>
</feature>
<keyword evidence="5" id="KW-0378">Hydrolase</keyword>
<dbReference type="GO" id="GO:0016020">
    <property type="term" value="C:membrane"/>
    <property type="evidence" value="ECO:0007669"/>
    <property type="project" value="InterPro"/>
</dbReference>
<dbReference type="InterPro" id="IPR006741">
    <property type="entry name" value="AgrB"/>
</dbReference>
<evidence type="ECO:0000256" key="6">
    <source>
        <dbReference type="ARBA" id="ARBA00022989"/>
    </source>
</evidence>
<proteinExistence type="predicted"/>
<sequence>MILLITVDKLAHQIANSIHKNAPEFSPAILKYMLSAILNLLITVIIVLVIAGFTGHFLDAFLCVWAFPLLRHFSGGMHFKSNTICNVVSSFFILLAIFLPVNYWYEGLVLNIIAVSILLINAPQGVKGTIDPKFYPVLKVISVLIVASNFLFQSHILTLVFLIQALTTFSLFQKLIDKLKL</sequence>